<proteinExistence type="predicted"/>
<feature type="compositionally biased region" description="Basic and acidic residues" evidence="1">
    <location>
        <begin position="287"/>
        <end position="296"/>
    </location>
</feature>
<feature type="compositionally biased region" description="Basic and acidic residues" evidence="1">
    <location>
        <begin position="173"/>
        <end position="204"/>
    </location>
</feature>
<evidence type="ECO:0000313" key="2">
    <source>
        <dbReference type="EMBL" id="OXA56171.1"/>
    </source>
</evidence>
<feature type="compositionally biased region" description="Low complexity" evidence="1">
    <location>
        <begin position="471"/>
        <end position="483"/>
    </location>
</feature>
<feature type="compositionally biased region" description="Pro residues" evidence="1">
    <location>
        <begin position="215"/>
        <end position="230"/>
    </location>
</feature>
<protein>
    <submittedName>
        <fullName evidence="2">Uncharacterized protein</fullName>
    </submittedName>
</protein>
<feature type="compositionally biased region" description="Basic and acidic residues" evidence="1">
    <location>
        <begin position="49"/>
        <end position="59"/>
    </location>
</feature>
<dbReference type="Proteomes" id="UP000198287">
    <property type="component" value="Unassembled WGS sequence"/>
</dbReference>
<keyword evidence="3" id="KW-1185">Reference proteome</keyword>
<feature type="compositionally biased region" description="Pro residues" evidence="1">
    <location>
        <begin position="327"/>
        <end position="338"/>
    </location>
</feature>
<reference evidence="2 3" key="1">
    <citation type="submission" date="2015-12" db="EMBL/GenBank/DDBJ databases">
        <title>The genome of Folsomia candida.</title>
        <authorList>
            <person name="Faddeeva A."/>
            <person name="Derks M.F."/>
            <person name="Anvar Y."/>
            <person name="Smit S."/>
            <person name="Van Straalen N."/>
            <person name="Roelofs D."/>
        </authorList>
    </citation>
    <scope>NUCLEOTIDE SEQUENCE [LARGE SCALE GENOMIC DNA]</scope>
    <source>
        <strain evidence="2 3">VU population</strain>
        <tissue evidence="2">Whole body</tissue>
    </source>
</reference>
<feature type="compositionally biased region" description="Acidic residues" evidence="1">
    <location>
        <begin position="420"/>
        <end position="438"/>
    </location>
</feature>
<feature type="region of interest" description="Disordered" evidence="1">
    <location>
        <begin position="25"/>
        <end position="543"/>
    </location>
</feature>
<evidence type="ECO:0000313" key="3">
    <source>
        <dbReference type="Proteomes" id="UP000198287"/>
    </source>
</evidence>
<accession>A0A226EHG9</accession>
<dbReference type="EMBL" id="LNIX01000004">
    <property type="protein sequence ID" value="OXA56171.1"/>
    <property type="molecule type" value="Genomic_DNA"/>
</dbReference>
<feature type="region of interest" description="Disordered" evidence="1">
    <location>
        <begin position="610"/>
        <end position="650"/>
    </location>
</feature>
<gene>
    <name evidence="2" type="ORF">Fcan01_08797</name>
</gene>
<feature type="compositionally biased region" description="Basic and acidic residues" evidence="1">
    <location>
        <begin position="78"/>
        <end position="101"/>
    </location>
</feature>
<feature type="compositionally biased region" description="Low complexity" evidence="1">
    <location>
        <begin position="610"/>
        <end position="633"/>
    </location>
</feature>
<feature type="compositionally biased region" description="Basic residues" evidence="1">
    <location>
        <begin position="38"/>
        <end position="48"/>
    </location>
</feature>
<dbReference type="AlphaFoldDB" id="A0A226EHG9"/>
<organism evidence="2 3">
    <name type="scientific">Folsomia candida</name>
    <name type="common">Springtail</name>
    <dbReference type="NCBI Taxonomy" id="158441"/>
    <lineage>
        <taxon>Eukaryota</taxon>
        <taxon>Metazoa</taxon>
        <taxon>Ecdysozoa</taxon>
        <taxon>Arthropoda</taxon>
        <taxon>Hexapoda</taxon>
        <taxon>Collembola</taxon>
        <taxon>Entomobryomorpha</taxon>
        <taxon>Isotomoidea</taxon>
        <taxon>Isotomidae</taxon>
        <taxon>Proisotominae</taxon>
        <taxon>Folsomia</taxon>
    </lineage>
</organism>
<feature type="compositionally biased region" description="Polar residues" evidence="1">
    <location>
        <begin position="497"/>
        <end position="510"/>
    </location>
</feature>
<feature type="compositionally biased region" description="Basic and acidic residues" evidence="1">
    <location>
        <begin position="309"/>
        <end position="326"/>
    </location>
</feature>
<dbReference type="OMA" id="YARIEIF"/>
<name>A0A226EHG9_FOLCA</name>
<sequence length="650" mass="72065">MVVITRAGARRITAAAATKTTTVDVIERNPAAGPSSRSKSKRVAKKKAKVEETKDDVKSGHVQVEGQEKSKRAKRGRKCGEKKAALPDKVGQREVESPDKSKRAKKGRKRCEDKVPFAAPPKIEQVEVESSDKSTKRGRKRCQDKLAVSINPTAEYVEVESLEKSKSAKRGRKCGEKKVTFAQVEEDRKDKENKPTDPQNDRPPDSSPILRQSAPPLPPSPIFSTPPTPDPVVLARKIIHGSITPSSSLFRPRIFSPRIGLKPKNVPSMRPLTPVSLPTPISEEEDERRKKDDDKPPPISTPTRRRRRDIMLEKEVPPTRILKGEDQPPPTISTPTSPPRRRQRLTISEEELPPTPISEGEDQPSNKDDKRSPVSTPTRRQRHLTTLEKEVPTTPTSAGEDEPPPPISTSITPPRRLTLSEEELPPTPISEEEDEQKNEDDKPPPISTPTRRRRRLTLSEEEDPPRAEYVFSSSSPLLFPPLSATTPRRPFHKIVTRNDSSVTPRTTPRSLAQELEAAADETECPSGTGSGEKSASSRKESSSYDITPYSILTEFEGKEDSKAYREGKEIPNWAKDPIEDLLYALVRFPYARIEIFPPCRPSGFKLFPDASSLPVSSDSSDSSDSSGSSDSSDCGIQPALSFVDMDEPLE</sequence>
<comment type="caution">
    <text evidence="2">The sequence shown here is derived from an EMBL/GenBank/DDBJ whole genome shotgun (WGS) entry which is preliminary data.</text>
</comment>
<evidence type="ECO:0000256" key="1">
    <source>
        <dbReference type="SAM" id="MobiDB-lite"/>
    </source>
</evidence>